<feature type="compositionally biased region" description="Polar residues" evidence="1">
    <location>
        <begin position="72"/>
        <end position="86"/>
    </location>
</feature>
<protein>
    <submittedName>
        <fullName evidence="2">Uncharacterized protein</fullName>
    </submittedName>
</protein>
<comment type="caution">
    <text evidence="2">The sequence shown here is derived from an EMBL/GenBank/DDBJ whole genome shotgun (WGS) entry which is preliminary data.</text>
</comment>
<dbReference type="AlphaFoldDB" id="A0A8T0FWW1"/>
<dbReference type="Proteomes" id="UP000807504">
    <property type="component" value="Unassembled WGS sequence"/>
</dbReference>
<evidence type="ECO:0000313" key="2">
    <source>
        <dbReference type="EMBL" id="KAF8795196.1"/>
    </source>
</evidence>
<reference evidence="2" key="2">
    <citation type="submission" date="2020-06" db="EMBL/GenBank/DDBJ databases">
        <authorList>
            <person name="Sheffer M."/>
        </authorList>
    </citation>
    <scope>NUCLEOTIDE SEQUENCE</scope>
</reference>
<proteinExistence type="predicted"/>
<dbReference type="EMBL" id="JABXBU010000002">
    <property type="protein sequence ID" value="KAF8795196.1"/>
    <property type="molecule type" value="Genomic_DNA"/>
</dbReference>
<gene>
    <name evidence="2" type="ORF">HNY73_003072</name>
</gene>
<name>A0A8T0FWW1_ARGBR</name>
<feature type="region of interest" description="Disordered" evidence="1">
    <location>
        <begin position="67"/>
        <end position="86"/>
    </location>
</feature>
<reference evidence="2" key="1">
    <citation type="journal article" date="2020" name="bioRxiv">
        <title>Chromosome-level reference genome of the European wasp spider Argiope bruennichi: a resource for studies on range expansion and evolutionary adaptation.</title>
        <authorList>
            <person name="Sheffer M.M."/>
            <person name="Hoppe A."/>
            <person name="Krehenwinkel H."/>
            <person name="Uhl G."/>
            <person name="Kuss A.W."/>
            <person name="Jensen L."/>
            <person name="Jensen C."/>
            <person name="Gillespie R.G."/>
            <person name="Hoff K.J."/>
            <person name="Prost S."/>
        </authorList>
    </citation>
    <scope>NUCLEOTIDE SEQUENCE</scope>
</reference>
<evidence type="ECO:0000256" key="1">
    <source>
        <dbReference type="SAM" id="MobiDB-lite"/>
    </source>
</evidence>
<keyword evidence="3" id="KW-1185">Reference proteome</keyword>
<organism evidence="2 3">
    <name type="scientific">Argiope bruennichi</name>
    <name type="common">Wasp spider</name>
    <name type="synonym">Aranea bruennichi</name>
    <dbReference type="NCBI Taxonomy" id="94029"/>
    <lineage>
        <taxon>Eukaryota</taxon>
        <taxon>Metazoa</taxon>
        <taxon>Ecdysozoa</taxon>
        <taxon>Arthropoda</taxon>
        <taxon>Chelicerata</taxon>
        <taxon>Arachnida</taxon>
        <taxon>Araneae</taxon>
        <taxon>Araneomorphae</taxon>
        <taxon>Entelegynae</taxon>
        <taxon>Araneoidea</taxon>
        <taxon>Araneidae</taxon>
        <taxon>Argiope</taxon>
    </lineage>
</organism>
<evidence type="ECO:0000313" key="3">
    <source>
        <dbReference type="Proteomes" id="UP000807504"/>
    </source>
</evidence>
<accession>A0A8T0FWW1</accession>
<sequence>MPYVPYSTHGFANQDTIYSKLKNETVNLLPVQNPFSKFPNHHEDISAFETAKDLKDTFLAETESRFRPDSTHGLSNQDKNYSKLKNNNVNGVPFRIHISKYPNYYKNVSAFETATDIKDSPYLAETESRFRPDMPNILYHQKNTSKYLNLEKSEPFHESTADNIESALGEIRPFTNGKEILSSEVDHAVDEIELSRNESELITDGFKIPKEIKTKELNQNSKLHVPISQKSGLIQAVSISGDSATEKQHWKYEIQKGRPRMTEQDINSYIKSYQSDRIPGELEYHPQNLVKTFEQPGHIYGKLSSERKGPRQVTKMPSSTLEEEKEFFYVLKCKDCDINHVMIVEEDAADIMPEVETWTFKP</sequence>